<evidence type="ECO:0000259" key="4">
    <source>
        <dbReference type="PROSITE" id="PS50144"/>
    </source>
</evidence>
<dbReference type="Pfam" id="PF00651">
    <property type="entry name" value="BTB"/>
    <property type="match status" value="1"/>
</dbReference>
<dbReference type="SMART" id="SM00225">
    <property type="entry name" value="BTB"/>
    <property type="match status" value="1"/>
</dbReference>
<dbReference type="AlphaFoldDB" id="A0A0Q3HUJ9"/>
<dbReference type="Gramene" id="KQJ91963">
    <property type="protein sequence ID" value="KQJ91963"/>
    <property type="gene ID" value="BRADI_4g40865v3"/>
</dbReference>
<dbReference type="CDD" id="cd00121">
    <property type="entry name" value="MATH"/>
    <property type="match status" value="1"/>
</dbReference>
<evidence type="ECO:0000259" key="3">
    <source>
        <dbReference type="PROSITE" id="PS50097"/>
    </source>
</evidence>
<dbReference type="Proteomes" id="UP000008810">
    <property type="component" value="Chromosome 4"/>
</dbReference>
<dbReference type="Gene3D" id="3.30.710.10">
    <property type="entry name" value="Potassium Channel Kv1.1, Chain A"/>
    <property type="match status" value="1"/>
</dbReference>
<dbReference type="OrthoDB" id="10251809at2759"/>
<dbReference type="EMBL" id="CM000883">
    <property type="protein sequence ID" value="KQJ91963.1"/>
    <property type="molecule type" value="Genomic_DNA"/>
</dbReference>
<dbReference type="GO" id="GO:0016567">
    <property type="term" value="P:protein ubiquitination"/>
    <property type="evidence" value="ECO:0007669"/>
    <property type="project" value="InterPro"/>
</dbReference>
<accession>A0A0Q3HUJ9</accession>
<dbReference type="Pfam" id="PF22486">
    <property type="entry name" value="MATH_2"/>
    <property type="match status" value="1"/>
</dbReference>
<evidence type="ECO:0000313" key="6">
    <source>
        <dbReference type="EnsemblPlants" id="KQJ91963"/>
    </source>
</evidence>
<evidence type="ECO:0000313" key="7">
    <source>
        <dbReference type="Proteomes" id="UP000008810"/>
    </source>
</evidence>
<dbReference type="InParanoid" id="A0A0Q3HUJ9"/>
<dbReference type="InterPro" id="IPR011333">
    <property type="entry name" value="SKP1/BTB/POZ_sf"/>
</dbReference>
<gene>
    <name evidence="5" type="ORF">BRADI_4g40865v3</name>
</gene>
<feature type="domain" description="BTB" evidence="3">
    <location>
        <begin position="179"/>
        <end position="243"/>
    </location>
</feature>
<dbReference type="STRING" id="15368.A0A0Q3HUJ9"/>
<dbReference type="InterPro" id="IPR000210">
    <property type="entry name" value="BTB/POZ_dom"/>
</dbReference>
<feature type="domain" description="MATH" evidence="4">
    <location>
        <begin position="18"/>
        <end position="142"/>
    </location>
</feature>
<dbReference type="EnsemblPlants" id="KQJ91963">
    <property type="protein sequence ID" value="KQJ91963"/>
    <property type="gene ID" value="BRADI_4g40865v3"/>
</dbReference>
<comment type="pathway">
    <text evidence="1">Protein modification; protein ubiquitination.</text>
</comment>
<evidence type="ECO:0000313" key="5">
    <source>
        <dbReference type="EMBL" id="KQJ91963.1"/>
    </source>
</evidence>
<dbReference type="PROSITE" id="PS50097">
    <property type="entry name" value="BTB"/>
    <property type="match status" value="1"/>
</dbReference>
<keyword evidence="7" id="KW-1185">Reference proteome</keyword>
<sequence>MAVDHRDLSSSIVAEAEKVSHVIKIDGYSITKGLRENGSCATSLPFKVAGHSWVVRYYPNGYRSEDAGYPPYASTTTKVILGFSLLDKDLTPVPSYSPKGPVPARTFSKQSPSWGHGRFIRKENLERSAHVRGDCFSIRCDVTVLKDIRVRENKVEFVVVPRSNLGRHLAGLLESMDGADVTFLVAGQRFSAHRCVLAARSSVFKAELFGAMREKEAGGVVEIGDMEADVFGSLLHFIYTDSLPEVTIGNEESAVDDVAMAQHLLVAADRYDVERLKLMCEDRLCRNIDSTVVATSLVLAEQHGCPGLKEACVEFLDSASNFEAMLTSDGFNHLKNSCPSLLSELIRRFMPAELNAANKDIVMAI</sequence>
<organism evidence="5">
    <name type="scientific">Brachypodium distachyon</name>
    <name type="common">Purple false brome</name>
    <name type="synonym">Trachynia distachya</name>
    <dbReference type="NCBI Taxonomy" id="15368"/>
    <lineage>
        <taxon>Eukaryota</taxon>
        <taxon>Viridiplantae</taxon>
        <taxon>Streptophyta</taxon>
        <taxon>Embryophyta</taxon>
        <taxon>Tracheophyta</taxon>
        <taxon>Spermatophyta</taxon>
        <taxon>Magnoliopsida</taxon>
        <taxon>Liliopsida</taxon>
        <taxon>Poales</taxon>
        <taxon>Poaceae</taxon>
        <taxon>BOP clade</taxon>
        <taxon>Pooideae</taxon>
        <taxon>Stipodae</taxon>
        <taxon>Brachypodieae</taxon>
        <taxon>Brachypodium</taxon>
    </lineage>
</organism>
<dbReference type="PANTHER" id="PTHR26379">
    <property type="entry name" value="BTB/POZ AND MATH DOMAIN-CONTAINING PROTEIN 1"/>
    <property type="match status" value="1"/>
</dbReference>
<reference evidence="5 6" key="1">
    <citation type="journal article" date="2010" name="Nature">
        <title>Genome sequencing and analysis of the model grass Brachypodium distachyon.</title>
        <authorList>
            <consortium name="International Brachypodium Initiative"/>
        </authorList>
    </citation>
    <scope>NUCLEOTIDE SEQUENCE [LARGE SCALE GENOMIC DNA]</scope>
    <source>
        <strain evidence="5 6">Bd21</strain>
    </source>
</reference>
<evidence type="ECO:0000256" key="1">
    <source>
        <dbReference type="ARBA" id="ARBA00004906"/>
    </source>
</evidence>
<protein>
    <recommendedName>
        <fullName evidence="8">BTB domain-containing protein</fullName>
    </recommendedName>
</protein>
<name>A0A0Q3HUJ9_BRADI</name>
<comment type="similarity">
    <text evidence="2">Belongs to the Tdpoz family.</text>
</comment>
<dbReference type="InterPro" id="IPR002083">
    <property type="entry name" value="MATH/TRAF_dom"/>
</dbReference>
<dbReference type="SUPFAM" id="SSF49599">
    <property type="entry name" value="TRAF domain-like"/>
    <property type="match status" value="1"/>
</dbReference>
<dbReference type="PANTHER" id="PTHR26379:SF491">
    <property type="entry name" value="BTB DOMAIN-CONTAINING PROTEIN"/>
    <property type="match status" value="1"/>
</dbReference>
<evidence type="ECO:0008006" key="8">
    <source>
        <dbReference type="Google" id="ProtNLM"/>
    </source>
</evidence>
<dbReference type="CDD" id="cd18280">
    <property type="entry name" value="BTB_POZ_BPM_plant"/>
    <property type="match status" value="1"/>
</dbReference>
<dbReference type="InterPro" id="IPR008974">
    <property type="entry name" value="TRAF-like"/>
</dbReference>
<dbReference type="InterPro" id="IPR045005">
    <property type="entry name" value="BPM1-6"/>
</dbReference>
<reference evidence="5" key="2">
    <citation type="submission" date="2017-06" db="EMBL/GenBank/DDBJ databases">
        <title>WGS assembly of Brachypodium distachyon.</title>
        <authorList>
            <consortium name="The International Brachypodium Initiative"/>
            <person name="Lucas S."/>
            <person name="Harmon-Smith M."/>
            <person name="Lail K."/>
            <person name="Tice H."/>
            <person name="Grimwood J."/>
            <person name="Bruce D."/>
            <person name="Barry K."/>
            <person name="Shu S."/>
            <person name="Lindquist E."/>
            <person name="Wang M."/>
            <person name="Pitluck S."/>
            <person name="Vogel J.P."/>
            <person name="Garvin D.F."/>
            <person name="Mockler T.C."/>
            <person name="Schmutz J."/>
            <person name="Rokhsar D."/>
            <person name="Bevan M.W."/>
        </authorList>
    </citation>
    <scope>NUCLEOTIDE SEQUENCE</scope>
    <source>
        <strain evidence="5">Bd21</strain>
    </source>
</reference>
<dbReference type="Gene3D" id="1.25.40.420">
    <property type="match status" value="1"/>
</dbReference>
<reference evidence="6" key="3">
    <citation type="submission" date="2018-08" db="UniProtKB">
        <authorList>
            <consortium name="EnsemblPlants"/>
        </authorList>
    </citation>
    <scope>IDENTIFICATION</scope>
    <source>
        <strain evidence="6">cv. Bd21</strain>
    </source>
</reference>
<dbReference type="Pfam" id="PF24570">
    <property type="entry name" value="BACK_BPM_SPOP"/>
    <property type="match status" value="1"/>
</dbReference>
<dbReference type="PROSITE" id="PS50144">
    <property type="entry name" value="MATH"/>
    <property type="match status" value="1"/>
</dbReference>
<evidence type="ECO:0000256" key="2">
    <source>
        <dbReference type="ARBA" id="ARBA00010846"/>
    </source>
</evidence>
<dbReference type="InterPro" id="IPR056423">
    <property type="entry name" value="BACK_BPM_SPOP"/>
</dbReference>
<proteinExistence type="inferred from homology"/>
<dbReference type="SUPFAM" id="SSF54695">
    <property type="entry name" value="POZ domain"/>
    <property type="match status" value="1"/>
</dbReference>
<dbReference type="Gene3D" id="2.60.210.10">
    <property type="entry name" value="Apoptosis, Tumor Necrosis Factor Receptor Associated Protein 2, Chain A"/>
    <property type="match status" value="1"/>
</dbReference>